<organism evidence="2 3">
    <name type="scientific">Knufia fluminis</name>
    <dbReference type="NCBI Taxonomy" id="191047"/>
    <lineage>
        <taxon>Eukaryota</taxon>
        <taxon>Fungi</taxon>
        <taxon>Dikarya</taxon>
        <taxon>Ascomycota</taxon>
        <taxon>Pezizomycotina</taxon>
        <taxon>Eurotiomycetes</taxon>
        <taxon>Chaetothyriomycetidae</taxon>
        <taxon>Chaetothyriales</taxon>
        <taxon>Trichomeriaceae</taxon>
        <taxon>Knufia</taxon>
    </lineage>
</organism>
<accession>A0AAN8FAR0</accession>
<dbReference type="EMBL" id="JAKLMC020000008">
    <property type="protein sequence ID" value="KAK5954731.1"/>
    <property type="molecule type" value="Genomic_DNA"/>
</dbReference>
<gene>
    <name evidence="2" type="ORF">OHC33_004455</name>
</gene>
<name>A0AAN8FAR0_9EURO</name>
<sequence>MGSKHHRRNKKCWLFPYLCEHCDAVRAVSSEDDELTTPLTPAVVEKSLAENKEQYSTRSVVPSLNDMANQASVDLNNRFRISTSINCEPDAVSPEAHSLMIPTIMDSSTPEQAATQTADQSLGRAVIRSQQEREIVDSIEDEPPLAWPQTPPATPPTLSMGEHELLDFEQRVLRSQAPSPDAYRSRETWPSGLNSGPVETYERRSRIPSGAPQPMPWSRESQSEFQKRDPRLDLSHLLSLINLTTLHVFDDPRIVNLNDPKNKRRIKVMQVAAFLSDLKSLSVCPHQAAINLVSVHKNIQEPDQQPATSLNEDQADHFQDIDHDLERAGELVSLHQNVKLKHIERGPDAELLQTRQAVSRILASLNEDR</sequence>
<proteinExistence type="predicted"/>
<feature type="compositionally biased region" description="Pro residues" evidence="1">
    <location>
        <begin position="145"/>
        <end position="155"/>
    </location>
</feature>
<dbReference type="Proteomes" id="UP001316803">
    <property type="component" value="Unassembled WGS sequence"/>
</dbReference>
<evidence type="ECO:0000313" key="2">
    <source>
        <dbReference type="EMBL" id="KAK5954731.1"/>
    </source>
</evidence>
<feature type="region of interest" description="Disordered" evidence="1">
    <location>
        <begin position="139"/>
        <end position="160"/>
    </location>
</feature>
<evidence type="ECO:0000313" key="3">
    <source>
        <dbReference type="Proteomes" id="UP001316803"/>
    </source>
</evidence>
<evidence type="ECO:0000256" key="1">
    <source>
        <dbReference type="SAM" id="MobiDB-lite"/>
    </source>
</evidence>
<keyword evidence="3" id="KW-1185">Reference proteome</keyword>
<dbReference type="AlphaFoldDB" id="A0AAN8FAR0"/>
<protein>
    <submittedName>
        <fullName evidence="2">Uncharacterized protein</fullName>
    </submittedName>
</protein>
<feature type="region of interest" description="Disordered" evidence="1">
    <location>
        <begin position="176"/>
        <end position="224"/>
    </location>
</feature>
<reference evidence="2 3" key="1">
    <citation type="submission" date="2022-12" db="EMBL/GenBank/DDBJ databases">
        <title>Genomic features and morphological characterization of a novel Knufia sp. strain isolated from spacecraft assembly facility.</title>
        <authorList>
            <person name="Teixeira M."/>
            <person name="Chander A.M."/>
            <person name="Stajich J.E."/>
            <person name="Venkateswaran K."/>
        </authorList>
    </citation>
    <scope>NUCLEOTIDE SEQUENCE [LARGE SCALE GENOMIC DNA]</scope>
    <source>
        <strain evidence="2 3">FJI-L2-BK-P2</strain>
    </source>
</reference>
<comment type="caution">
    <text evidence="2">The sequence shown here is derived from an EMBL/GenBank/DDBJ whole genome shotgun (WGS) entry which is preliminary data.</text>
</comment>